<dbReference type="Gene3D" id="2.10.230.10">
    <property type="entry name" value="Heat shock protein DnaJ, cysteine-rich domain"/>
    <property type="match status" value="1"/>
</dbReference>
<evidence type="ECO:0008006" key="11">
    <source>
        <dbReference type="Google" id="ProtNLM"/>
    </source>
</evidence>
<dbReference type="Pfam" id="PF00684">
    <property type="entry name" value="DnaJ_CXXCXGXG"/>
    <property type="match status" value="1"/>
</dbReference>
<dbReference type="GO" id="GO:0030544">
    <property type="term" value="F:Hsp70 protein binding"/>
    <property type="evidence" value="ECO:0007669"/>
    <property type="project" value="InterPro"/>
</dbReference>
<dbReference type="OrthoDB" id="550424at2759"/>
<feature type="zinc finger region" description="CR-type" evidence="5">
    <location>
        <begin position="120"/>
        <end position="204"/>
    </location>
</feature>
<evidence type="ECO:0000313" key="9">
    <source>
        <dbReference type="EMBL" id="EGG05230.1"/>
    </source>
</evidence>
<dbReference type="GeneID" id="18928147"/>
<dbReference type="PRINTS" id="PR00625">
    <property type="entry name" value="JDOMAIN"/>
</dbReference>
<proteinExistence type="predicted"/>
<evidence type="ECO:0000256" key="5">
    <source>
        <dbReference type="PROSITE-ProRule" id="PRU00546"/>
    </source>
</evidence>
<dbReference type="SUPFAM" id="SSF46565">
    <property type="entry name" value="Chaperone J-domain"/>
    <property type="match status" value="1"/>
</dbReference>
<evidence type="ECO:0000256" key="4">
    <source>
        <dbReference type="ARBA" id="ARBA00022833"/>
    </source>
</evidence>
<name>F4RR06_MELLP</name>
<dbReference type="Gene3D" id="1.10.287.110">
    <property type="entry name" value="DnaJ domain"/>
    <property type="match status" value="1"/>
</dbReference>
<dbReference type="Pfam" id="PF01556">
    <property type="entry name" value="DnaJ_C"/>
    <property type="match status" value="1"/>
</dbReference>
<keyword evidence="3 5" id="KW-0863">Zinc-finger</keyword>
<dbReference type="AlphaFoldDB" id="F4RR06"/>
<dbReference type="InterPro" id="IPR036869">
    <property type="entry name" value="J_dom_sf"/>
</dbReference>
<dbReference type="Pfam" id="PF00226">
    <property type="entry name" value="DnaJ"/>
    <property type="match status" value="1"/>
</dbReference>
<reference evidence="10" key="1">
    <citation type="journal article" date="2011" name="Proc. Natl. Acad. Sci. U.S.A.">
        <title>Obligate biotrophy features unraveled by the genomic analysis of rust fungi.</title>
        <authorList>
            <person name="Duplessis S."/>
            <person name="Cuomo C.A."/>
            <person name="Lin Y.-C."/>
            <person name="Aerts A."/>
            <person name="Tisserant E."/>
            <person name="Veneault-Fourrey C."/>
            <person name="Joly D.L."/>
            <person name="Hacquard S."/>
            <person name="Amselem J."/>
            <person name="Cantarel B.L."/>
            <person name="Chiu R."/>
            <person name="Coutinho P.M."/>
            <person name="Feau N."/>
            <person name="Field M."/>
            <person name="Frey P."/>
            <person name="Gelhaye E."/>
            <person name="Goldberg J."/>
            <person name="Grabherr M.G."/>
            <person name="Kodira C.D."/>
            <person name="Kohler A."/>
            <person name="Kuees U."/>
            <person name="Lindquist E.A."/>
            <person name="Lucas S.M."/>
            <person name="Mago R."/>
            <person name="Mauceli E."/>
            <person name="Morin E."/>
            <person name="Murat C."/>
            <person name="Pangilinan J.L."/>
            <person name="Park R."/>
            <person name="Pearson M."/>
            <person name="Quesneville H."/>
            <person name="Rouhier N."/>
            <person name="Sakthikumar S."/>
            <person name="Salamov A.A."/>
            <person name="Schmutz J."/>
            <person name="Selles B."/>
            <person name="Shapiro H."/>
            <person name="Tanguay P."/>
            <person name="Tuskan G.A."/>
            <person name="Henrissat B."/>
            <person name="Van de Peer Y."/>
            <person name="Rouze P."/>
            <person name="Ellis J.G."/>
            <person name="Dodds P.N."/>
            <person name="Schein J.E."/>
            <person name="Zhong S."/>
            <person name="Hamelin R.C."/>
            <person name="Grigoriev I.V."/>
            <person name="Szabo L.J."/>
            <person name="Martin F."/>
        </authorList>
    </citation>
    <scope>NUCLEOTIDE SEQUENCE [LARGE SCALE GENOMIC DNA]</scope>
    <source>
        <strain evidence="10">98AG31 / pathotype 3-4-7</strain>
    </source>
</reference>
<dbReference type="InterPro" id="IPR001623">
    <property type="entry name" value="DnaJ_domain"/>
</dbReference>
<evidence type="ECO:0000256" key="1">
    <source>
        <dbReference type="ARBA" id="ARBA00022723"/>
    </source>
</evidence>
<feature type="region of interest" description="Disordered" evidence="6">
    <location>
        <begin position="26"/>
        <end position="48"/>
    </location>
</feature>
<evidence type="ECO:0000256" key="6">
    <source>
        <dbReference type="SAM" id="MobiDB-lite"/>
    </source>
</evidence>
<dbReference type="PANTHER" id="PTHR43888">
    <property type="entry name" value="DNAJ-LIKE-2, ISOFORM A-RELATED"/>
    <property type="match status" value="1"/>
</dbReference>
<keyword evidence="4 5" id="KW-0862">Zinc</keyword>
<dbReference type="InterPro" id="IPR036410">
    <property type="entry name" value="HSP_DnaJ_Cys-rich_dom_sf"/>
</dbReference>
<evidence type="ECO:0000259" key="7">
    <source>
        <dbReference type="PROSITE" id="PS50076"/>
    </source>
</evidence>
<dbReference type="HOGENOM" id="CLU_017633_10_0_1"/>
<dbReference type="eggNOG" id="KOG0712">
    <property type="taxonomic scope" value="Eukaryota"/>
</dbReference>
<evidence type="ECO:0000256" key="2">
    <source>
        <dbReference type="ARBA" id="ARBA00022737"/>
    </source>
</evidence>
<dbReference type="SUPFAM" id="SSF49493">
    <property type="entry name" value="HSP40/DnaJ peptide-binding domain"/>
    <property type="match status" value="2"/>
</dbReference>
<keyword evidence="1 5" id="KW-0479">Metal-binding</keyword>
<accession>F4RR06</accession>
<dbReference type="PROSITE" id="PS50076">
    <property type="entry name" value="DNAJ_2"/>
    <property type="match status" value="1"/>
</dbReference>
<dbReference type="InterPro" id="IPR008971">
    <property type="entry name" value="HSP40/DnaJ_pept-bd"/>
</dbReference>
<dbReference type="SMART" id="SM00271">
    <property type="entry name" value="DnaJ"/>
    <property type="match status" value="1"/>
</dbReference>
<dbReference type="PROSITE" id="PS51188">
    <property type="entry name" value="ZF_CR"/>
    <property type="match status" value="1"/>
</dbReference>
<dbReference type="InterPro" id="IPR001305">
    <property type="entry name" value="HSP_DnaJ_Cys-rich_dom"/>
</dbReference>
<dbReference type="InParanoid" id="F4RR06"/>
<dbReference type="CDD" id="cd10719">
    <property type="entry name" value="DnaJ_zf"/>
    <property type="match status" value="1"/>
</dbReference>
<dbReference type="STRING" id="747676.F4RR06"/>
<dbReference type="GO" id="GO:0006457">
    <property type="term" value="P:protein folding"/>
    <property type="evidence" value="ECO:0007669"/>
    <property type="project" value="InterPro"/>
</dbReference>
<feature type="domain" description="J" evidence="7">
    <location>
        <begin position="5"/>
        <end position="73"/>
    </location>
</feature>
<dbReference type="CDD" id="cd10747">
    <property type="entry name" value="DnaJ_C"/>
    <property type="match status" value="1"/>
</dbReference>
<dbReference type="FunFam" id="2.10.230.10:FF:000001">
    <property type="entry name" value="DnaJ subfamily A member 2"/>
    <property type="match status" value="1"/>
</dbReference>
<feature type="domain" description="CR-type" evidence="8">
    <location>
        <begin position="120"/>
        <end position="204"/>
    </location>
</feature>
<organism evidence="10">
    <name type="scientific">Melampsora larici-populina (strain 98AG31 / pathotype 3-4-7)</name>
    <name type="common">Poplar leaf rust fungus</name>
    <dbReference type="NCBI Taxonomy" id="747676"/>
    <lineage>
        <taxon>Eukaryota</taxon>
        <taxon>Fungi</taxon>
        <taxon>Dikarya</taxon>
        <taxon>Basidiomycota</taxon>
        <taxon>Pucciniomycotina</taxon>
        <taxon>Pucciniomycetes</taxon>
        <taxon>Pucciniales</taxon>
        <taxon>Melampsoraceae</taxon>
        <taxon>Melampsora</taxon>
    </lineage>
</organism>
<dbReference type="CDD" id="cd06257">
    <property type="entry name" value="DnaJ"/>
    <property type="match status" value="1"/>
</dbReference>
<keyword evidence="2" id="KW-0677">Repeat</keyword>
<feature type="compositionally biased region" description="Low complexity" evidence="6">
    <location>
        <begin position="39"/>
        <end position="48"/>
    </location>
</feature>
<dbReference type="InterPro" id="IPR002939">
    <property type="entry name" value="DnaJ_C"/>
</dbReference>
<dbReference type="SUPFAM" id="SSF57938">
    <property type="entry name" value="DnaJ/Hsp40 cysteine-rich domain"/>
    <property type="match status" value="1"/>
</dbReference>
<evidence type="ECO:0000259" key="8">
    <source>
        <dbReference type="PROSITE" id="PS51188"/>
    </source>
</evidence>
<evidence type="ECO:0000313" key="10">
    <source>
        <dbReference type="Proteomes" id="UP000001072"/>
    </source>
</evidence>
<dbReference type="PROSITE" id="PS00636">
    <property type="entry name" value="DNAJ_1"/>
    <property type="match status" value="1"/>
</dbReference>
<sequence length="372" mass="42476">MLRKDYYEILDLPHNANRSQIRASYHKLAKQTHPDKKPSSSTTTTTSTSFHILQEAYETLIDEEKRKRYDDSLNRKPFDQHHHHEQYDEFNEFETHFEPKRKSQDSVIQFDCTLEDLYNGKKVSIEIERQLSCEKCHGFGYNRDARPNMCQRCSGQGFTIRVIPLNGIFASSPIVCTSCEGLGAKIRSEDQCSSCNRTGFKPDKVKVEFRIAKGMLPDHPIRLSDQGDAQPGCLPGDLVLKLNVLPHPTFQMPDPTSSDLLLPISITLSEALLGFDRLVFYHLDGQPIRLKIPSPNQTGHMIIKPNEIKQINGFGLPPNGNLFIKFLIDWPTKDWIEKQDLEFLEVALPEKKIDLGSSLSLDFEQVSLSFKT</sequence>
<dbReference type="GO" id="GO:0051082">
    <property type="term" value="F:unfolded protein binding"/>
    <property type="evidence" value="ECO:0007669"/>
    <property type="project" value="InterPro"/>
</dbReference>
<dbReference type="Proteomes" id="UP000001072">
    <property type="component" value="Unassembled WGS sequence"/>
</dbReference>
<keyword evidence="10" id="KW-1185">Reference proteome</keyword>
<dbReference type="Gene3D" id="2.60.260.20">
    <property type="entry name" value="Urease metallochaperone UreE, N-terminal domain"/>
    <property type="match status" value="2"/>
</dbReference>
<dbReference type="KEGG" id="mlr:MELLADRAFT_43958"/>
<protein>
    <recommendedName>
        <fullName evidence="11">J domain-containing protein</fullName>
    </recommendedName>
</protein>
<dbReference type="GO" id="GO:0008270">
    <property type="term" value="F:zinc ion binding"/>
    <property type="evidence" value="ECO:0007669"/>
    <property type="project" value="UniProtKB-KW"/>
</dbReference>
<dbReference type="InterPro" id="IPR018253">
    <property type="entry name" value="DnaJ_domain_CS"/>
</dbReference>
<gene>
    <name evidence="9" type="ORF">MELLADRAFT_43958</name>
</gene>
<dbReference type="RefSeq" id="XP_007411595.1">
    <property type="nucleotide sequence ID" value="XM_007411533.1"/>
</dbReference>
<dbReference type="EMBL" id="GL883114">
    <property type="protein sequence ID" value="EGG05230.1"/>
    <property type="molecule type" value="Genomic_DNA"/>
</dbReference>
<dbReference type="InterPro" id="IPR044713">
    <property type="entry name" value="DNJA1/2-like"/>
</dbReference>
<dbReference type="VEuPathDB" id="FungiDB:MELLADRAFT_43958"/>
<evidence type="ECO:0000256" key="3">
    <source>
        <dbReference type="ARBA" id="ARBA00022771"/>
    </source>
</evidence>